<dbReference type="Pfam" id="PF01509">
    <property type="entry name" value="TruB_N"/>
    <property type="match status" value="1"/>
</dbReference>
<dbReference type="HAMAP" id="MF_01080">
    <property type="entry name" value="TruB_bact"/>
    <property type="match status" value="1"/>
</dbReference>
<comment type="similarity">
    <text evidence="2 5">Belongs to the pseudouridine synthase TruB family. Type 1 subfamily.</text>
</comment>
<dbReference type="RefSeq" id="WP_203167340.1">
    <property type="nucleotide sequence ID" value="NZ_JAEVLS010000002.1"/>
</dbReference>
<dbReference type="InterPro" id="IPR015240">
    <property type="entry name" value="tRNA_sdUridine_synth_fam1_C"/>
</dbReference>
<proteinExistence type="inferred from homology"/>
<evidence type="ECO:0000256" key="1">
    <source>
        <dbReference type="ARBA" id="ARBA00000385"/>
    </source>
</evidence>
<gene>
    <name evidence="5 9" type="primary">truB</name>
    <name evidence="9" type="ORF">JM946_11040</name>
</gene>
<reference evidence="9 10" key="1">
    <citation type="journal article" date="2021" name="Int. J. Syst. Evol. Microbiol.">
        <title>Steroidobacter gossypii sp. nov., isolated from soil of cotton cropping field.</title>
        <authorList>
            <person name="Huang R."/>
            <person name="Yang S."/>
            <person name="Zhen C."/>
            <person name="Liu W."/>
        </authorList>
    </citation>
    <scope>NUCLEOTIDE SEQUENCE [LARGE SCALE GENOMIC DNA]</scope>
    <source>
        <strain evidence="9 10">S1-65</strain>
    </source>
</reference>
<dbReference type="EC" id="5.4.99.25" evidence="5"/>
<dbReference type="SUPFAM" id="SSF88697">
    <property type="entry name" value="PUA domain-like"/>
    <property type="match status" value="1"/>
</dbReference>
<dbReference type="Pfam" id="PF16198">
    <property type="entry name" value="TruB_C_2"/>
    <property type="match status" value="1"/>
</dbReference>
<feature type="domain" description="tRNA pseudouridine synthase II TruB subfamily 1 C-terminal" evidence="7">
    <location>
        <begin position="244"/>
        <end position="300"/>
    </location>
</feature>
<evidence type="ECO:0000313" key="10">
    <source>
        <dbReference type="Proteomes" id="UP000661077"/>
    </source>
</evidence>
<comment type="caution">
    <text evidence="9">The sequence shown here is derived from an EMBL/GenBank/DDBJ whole genome shotgun (WGS) entry which is preliminary data.</text>
</comment>
<dbReference type="InterPro" id="IPR032819">
    <property type="entry name" value="TruB_C"/>
</dbReference>
<keyword evidence="3 5" id="KW-0819">tRNA processing</keyword>
<accession>A0ABS1WWD5</accession>
<dbReference type="EMBL" id="JAEVLS010000002">
    <property type="protein sequence ID" value="MBM0105289.1"/>
    <property type="molecule type" value="Genomic_DNA"/>
</dbReference>
<dbReference type="InterPro" id="IPR015947">
    <property type="entry name" value="PUA-like_sf"/>
</dbReference>
<dbReference type="Gene3D" id="3.30.2350.10">
    <property type="entry name" value="Pseudouridine synthase"/>
    <property type="match status" value="1"/>
</dbReference>
<dbReference type="CDD" id="cd02573">
    <property type="entry name" value="PseudoU_synth_EcTruB"/>
    <property type="match status" value="1"/>
</dbReference>
<feature type="domain" description="tRNA pseudouridylate synthase B C-terminal" evidence="8">
    <location>
        <begin position="183"/>
        <end position="240"/>
    </location>
</feature>
<evidence type="ECO:0000256" key="4">
    <source>
        <dbReference type="ARBA" id="ARBA00023235"/>
    </source>
</evidence>
<evidence type="ECO:0000256" key="2">
    <source>
        <dbReference type="ARBA" id="ARBA00005642"/>
    </source>
</evidence>
<feature type="active site" description="Nucleophile" evidence="5">
    <location>
        <position position="45"/>
    </location>
</feature>
<dbReference type="PANTHER" id="PTHR13767">
    <property type="entry name" value="TRNA-PSEUDOURIDINE SYNTHASE"/>
    <property type="match status" value="1"/>
</dbReference>
<dbReference type="InterPro" id="IPR002501">
    <property type="entry name" value="PsdUridine_synth_N"/>
</dbReference>
<dbReference type="GO" id="GO:0160148">
    <property type="term" value="F:tRNA pseudouridine(55) synthase activity"/>
    <property type="evidence" value="ECO:0007669"/>
    <property type="project" value="UniProtKB-EC"/>
</dbReference>
<dbReference type="Proteomes" id="UP000661077">
    <property type="component" value="Unassembled WGS sequence"/>
</dbReference>
<dbReference type="InterPro" id="IPR014780">
    <property type="entry name" value="tRNA_psdUridine_synth_TruB"/>
</dbReference>
<dbReference type="PANTHER" id="PTHR13767:SF2">
    <property type="entry name" value="PSEUDOURIDYLATE SYNTHASE TRUB1"/>
    <property type="match status" value="1"/>
</dbReference>
<dbReference type="InterPro" id="IPR020103">
    <property type="entry name" value="PsdUridine_synth_cat_dom_sf"/>
</dbReference>
<dbReference type="Pfam" id="PF09157">
    <property type="entry name" value="TruB-C_2"/>
    <property type="match status" value="1"/>
</dbReference>
<name>A0ABS1WWD5_9GAMM</name>
<keyword evidence="4 5" id="KW-0413">Isomerase</keyword>
<evidence type="ECO:0000259" key="7">
    <source>
        <dbReference type="Pfam" id="PF09157"/>
    </source>
</evidence>
<evidence type="ECO:0000259" key="6">
    <source>
        <dbReference type="Pfam" id="PF01509"/>
    </source>
</evidence>
<dbReference type="SUPFAM" id="SSF55120">
    <property type="entry name" value="Pseudouridine synthase"/>
    <property type="match status" value="1"/>
</dbReference>
<evidence type="ECO:0000313" key="9">
    <source>
        <dbReference type="EMBL" id="MBM0105289.1"/>
    </source>
</evidence>
<organism evidence="9 10">
    <name type="scientific">Steroidobacter gossypii</name>
    <dbReference type="NCBI Taxonomy" id="2805490"/>
    <lineage>
        <taxon>Bacteria</taxon>
        <taxon>Pseudomonadati</taxon>
        <taxon>Pseudomonadota</taxon>
        <taxon>Gammaproteobacteria</taxon>
        <taxon>Steroidobacterales</taxon>
        <taxon>Steroidobacteraceae</taxon>
        <taxon>Steroidobacter</taxon>
    </lineage>
</organism>
<evidence type="ECO:0000259" key="8">
    <source>
        <dbReference type="Pfam" id="PF16198"/>
    </source>
</evidence>
<evidence type="ECO:0000256" key="5">
    <source>
        <dbReference type="HAMAP-Rule" id="MF_01080"/>
    </source>
</evidence>
<comment type="catalytic activity">
    <reaction evidence="1 5">
        <text>uridine(55) in tRNA = pseudouridine(55) in tRNA</text>
        <dbReference type="Rhea" id="RHEA:42532"/>
        <dbReference type="Rhea" id="RHEA-COMP:10101"/>
        <dbReference type="Rhea" id="RHEA-COMP:10102"/>
        <dbReference type="ChEBI" id="CHEBI:65314"/>
        <dbReference type="ChEBI" id="CHEBI:65315"/>
        <dbReference type="EC" id="5.4.99.25"/>
    </reaction>
</comment>
<dbReference type="InterPro" id="IPR036974">
    <property type="entry name" value="PUA_sf"/>
</dbReference>
<comment type="function">
    <text evidence="5">Responsible for synthesis of pseudouridine from uracil-55 in the psi GC loop of transfer RNAs.</text>
</comment>
<dbReference type="Gene3D" id="2.30.130.10">
    <property type="entry name" value="PUA domain"/>
    <property type="match status" value="1"/>
</dbReference>
<dbReference type="NCBIfam" id="TIGR00431">
    <property type="entry name" value="TruB"/>
    <property type="match status" value="1"/>
</dbReference>
<keyword evidence="10" id="KW-1185">Reference proteome</keyword>
<protein>
    <recommendedName>
        <fullName evidence="5">tRNA pseudouridine synthase B</fullName>
        <ecNumber evidence="5">5.4.99.25</ecNumber>
    </recommendedName>
    <alternativeName>
        <fullName evidence="5">tRNA pseudouridine(55) synthase</fullName>
        <shortName evidence="5">Psi55 synthase</shortName>
    </alternativeName>
    <alternativeName>
        <fullName evidence="5">tRNA pseudouridylate synthase</fullName>
    </alternativeName>
    <alternativeName>
        <fullName evidence="5">tRNA-uridine isomerase</fullName>
    </alternativeName>
</protein>
<feature type="domain" description="Pseudouridine synthase II N-terminal" evidence="6">
    <location>
        <begin position="32"/>
        <end position="182"/>
    </location>
</feature>
<evidence type="ECO:0000256" key="3">
    <source>
        <dbReference type="ARBA" id="ARBA00022694"/>
    </source>
</evidence>
<sequence>MKRFYREVDGILLLDKALGVSSNAALQQVRVLYGALKAGHAGSLDPLASGLLPVCFGQATKVCGRLLNSGKTYRVLVQLGELTPSGDGETEVVERAPVPPLTVAGVDAVLAGFLGNQQQIPPMHSALKFEGKRLYELARKGESVERPPRDIVIHRIARVSNEETLAANQLEFDVYCSKGTYIRTLAADIAVKLGTLGYVKGLRRLSVDPFGDLPMFTLDALTGESQEQLDGRLLGVDTAFADLPRMDLDASAVKALLLGQTIAAETPAPAAEVRLYGGPGRFLGLGEGLPGGRIKPSRLFITVPEGTGRSRRGRG</sequence>